<keyword evidence="9" id="KW-0472">Membrane</keyword>
<dbReference type="PANTHER" id="PTHR21581">
    <property type="entry name" value="D-ALANYL-D-ALANINE CARBOXYPEPTIDASE"/>
    <property type="match status" value="1"/>
</dbReference>
<evidence type="ECO:0000256" key="4">
    <source>
        <dbReference type="ARBA" id="ARBA00022960"/>
    </source>
</evidence>
<keyword evidence="9" id="KW-0812">Transmembrane</keyword>
<name>A0ABR5SGG3_9BACT</name>
<evidence type="ECO:0000256" key="6">
    <source>
        <dbReference type="ARBA" id="ARBA00023316"/>
    </source>
</evidence>
<evidence type="ECO:0000256" key="9">
    <source>
        <dbReference type="SAM" id="Phobius"/>
    </source>
</evidence>
<keyword evidence="12" id="KW-1185">Reference proteome</keyword>
<dbReference type="SUPFAM" id="SSF56601">
    <property type="entry name" value="beta-lactamase/transpeptidase-like"/>
    <property type="match status" value="1"/>
</dbReference>
<evidence type="ECO:0000256" key="8">
    <source>
        <dbReference type="SAM" id="MobiDB-lite"/>
    </source>
</evidence>
<keyword evidence="4" id="KW-0133">Cell shape</keyword>
<feature type="region of interest" description="Disordered" evidence="8">
    <location>
        <begin position="298"/>
        <end position="389"/>
    </location>
</feature>
<comment type="caution">
    <text evidence="11">The sequence shown here is derived from an EMBL/GenBank/DDBJ whole genome shotgun (WGS) entry which is preliminary data.</text>
</comment>
<evidence type="ECO:0000256" key="1">
    <source>
        <dbReference type="ARBA" id="ARBA00007164"/>
    </source>
</evidence>
<evidence type="ECO:0000256" key="2">
    <source>
        <dbReference type="ARBA" id="ARBA00022729"/>
    </source>
</evidence>
<keyword evidence="2" id="KW-0732">Signal</keyword>
<keyword evidence="9" id="KW-1133">Transmembrane helix</keyword>
<protein>
    <submittedName>
        <fullName evidence="11">D-alanyl-D-alanine carboxypeptidase DacF</fullName>
        <ecNumber evidence="11">3.4.16.4</ecNumber>
    </submittedName>
</protein>
<accession>A0ABR5SGG3</accession>
<gene>
    <name evidence="11" type="ORF">ASN18_1192</name>
</gene>
<proteinExistence type="inferred from homology"/>
<dbReference type="EC" id="3.4.16.4" evidence="11"/>
<dbReference type="InterPro" id="IPR018044">
    <property type="entry name" value="Peptidase_S11"/>
</dbReference>
<evidence type="ECO:0000256" key="7">
    <source>
        <dbReference type="RuleBase" id="RU004016"/>
    </source>
</evidence>
<dbReference type="InterPro" id="IPR012338">
    <property type="entry name" value="Beta-lactam/transpept-like"/>
</dbReference>
<evidence type="ECO:0000313" key="11">
    <source>
        <dbReference type="EMBL" id="KWT89805.1"/>
    </source>
</evidence>
<dbReference type="Pfam" id="PF00768">
    <property type="entry name" value="Peptidase_S11"/>
    <property type="match status" value="1"/>
</dbReference>
<evidence type="ECO:0000259" key="10">
    <source>
        <dbReference type="Pfam" id="PF00768"/>
    </source>
</evidence>
<evidence type="ECO:0000256" key="5">
    <source>
        <dbReference type="ARBA" id="ARBA00022984"/>
    </source>
</evidence>
<keyword evidence="11" id="KW-0645">Protease</keyword>
<dbReference type="PRINTS" id="PR00725">
    <property type="entry name" value="DADACBPTASE1"/>
</dbReference>
<keyword evidence="3 11" id="KW-0378">Hydrolase</keyword>
<feature type="domain" description="Peptidase S11 D-alanyl-D-alanine carboxypeptidase A N-terminal" evidence="10">
    <location>
        <begin position="33"/>
        <end position="255"/>
    </location>
</feature>
<evidence type="ECO:0000256" key="3">
    <source>
        <dbReference type="ARBA" id="ARBA00022801"/>
    </source>
</evidence>
<feature type="transmembrane region" description="Helical" evidence="9">
    <location>
        <begin position="12"/>
        <end position="31"/>
    </location>
</feature>
<organism evidence="11 12">
    <name type="scientific">Candidatus Magnetominusculus xianensis</name>
    <dbReference type="NCBI Taxonomy" id="1748249"/>
    <lineage>
        <taxon>Bacteria</taxon>
        <taxon>Pseudomonadati</taxon>
        <taxon>Nitrospirota</taxon>
        <taxon>Nitrospiria</taxon>
        <taxon>Nitrospirales</taxon>
        <taxon>Nitrospiraceae</taxon>
        <taxon>Candidatus Magnetominusculus</taxon>
    </lineage>
</organism>
<dbReference type="PANTHER" id="PTHR21581:SF26">
    <property type="entry name" value="D-ALANYL-D-ALANINE ENDOPEPTIDASE"/>
    <property type="match status" value="1"/>
</dbReference>
<comment type="similarity">
    <text evidence="1 7">Belongs to the peptidase S11 family.</text>
</comment>
<feature type="compositionally biased region" description="Basic residues" evidence="8">
    <location>
        <begin position="302"/>
        <end position="318"/>
    </location>
</feature>
<dbReference type="Gene3D" id="3.40.710.10">
    <property type="entry name" value="DD-peptidase/beta-lactamase superfamily"/>
    <property type="match status" value="1"/>
</dbReference>
<dbReference type="RefSeq" id="WP_085051836.1">
    <property type="nucleotide sequence ID" value="NZ_LNQR01000037.1"/>
</dbReference>
<dbReference type="Proteomes" id="UP000060487">
    <property type="component" value="Unassembled WGS sequence"/>
</dbReference>
<dbReference type="GO" id="GO:0009002">
    <property type="term" value="F:serine-type D-Ala-D-Ala carboxypeptidase activity"/>
    <property type="evidence" value="ECO:0007669"/>
    <property type="project" value="UniProtKB-EC"/>
</dbReference>
<dbReference type="InterPro" id="IPR001967">
    <property type="entry name" value="Peptidase_S11_N"/>
</dbReference>
<sequence>MKGHYLSRFRPYVFLSVVMCTVLLSVNTFAYEPSSREIGARSAVIMDGDKVLYAKNPTFKQPPASTTKLVTAMVVLDHMKPHDVVTITDNAARLHSPNLALREGERFYVKDLLSLLLMRSVNGAAVAFAEAVSGDEKDFVALMNAKARSIGATDTRFINSHGLPGEGQYITAYDLADIMRRSLDYCLIKETINTKTKTVSSLDGRTFILSNTNKLLWSDDDLVGGKTGFTNAARHCLAFAAEKGDNTLVAALLGDGRRSDLWRDAKFVLSKGHDISESNSKPVIYYSTVADEKVVKIAKTNRTGKGKKHKSKRHKTGKGSRTDNIAALDMAQDTQGDDANNDMAKKSKAKKSKAQAHNVKSEKSKQAAKKPAPCRTAYKGGKQKNCTSVRSSNSNVFQVVLATSSDNTQSIGG</sequence>
<keyword evidence="6" id="KW-0961">Cell wall biogenesis/degradation</keyword>
<dbReference type="EMBL" id="LNQR01000037">
    <property type="protein sequence ID" value="KWT89805.1"/>
    <property type="molecule type" value="Genomic_DNA"/>
</dbReference>
<evidence type="ECO:0000313" key="12">
    <source>
        <dbReference type="Proteomes" id="UP000060487"/>
    </source>
</evidence>
<keyword evidence="5" id="KW-0573">Peptidoglycan synthesis</keyword>
<reference evidence="11 12" key="1">
    <citation type="submission" date="2015-11" db="EMBL/GenBank/DDBJ databases">
        <authorList>
            <person name="Lin W."/>
        </authorList>
    </citation>
    <scope>NUCLEOTIDE SEQUENCE [LARGE SCALE GENOMIC DNA]</scope>
    <source>
        <strain evidence="11 12">HCH-1</strain>
    </source>
</reference>
<keyword evidence="11" id="KW-0121">Carboxypeptidase</keyword>